<accession>A0A2R6WHS9</accession>
<dbReference type="PANTHER" id="PTHR13200:SF0">
    <property type="entry name" value="EEF1A LYSINE METHYLTRANSFERASE 1"/>
    <property type="match status" value="1"/>
</dbReference>
<evidence type="ECO:0000313" key="6">
    <source>
        <dbReference type="Proteomes" id="UP000244005"/>
    </source>
</evidence>
<dbReference type="AlphaFoldDB" id="A0A2R6WHS9"/>
<dbReference type="Gramene" id="Mp3g21710.1">
    <property type="protein sequence ID" value="Mp3g21710.1.cds1"/>
    <property type="gene ID" value="Mp3g21710"/>
</dbReference>
<reference evidence="6" key="1">
    <citation type="journal article" date="2017" name="Cell">
        <title>Insights into land plant evolution garnered from the Marchantia polymorpha genome.</title>
        <authorList>
            <person name="Bowman J.L."/>
            <person name="Kohchi T."/>
            <person name="Yamato K.T."/>
            <person name="Jenkins J."/>
            <person name="Shu S."/>
            <person name="Ishizaki K."/>
            <person name="Yamaoka S."/>
            <person name="Nishihama R."/>
            <person name="Nakamura Y."/>
            <person name="Berger F."/>
            <person name="Adam C."/>
            <person name="Aki S.S."/>
            <person name="Althoff F."/>
            <person name="Araki T."/>
            <person name="Arteaga-Vazquez M.A."/>
            <person name="Balasubrmanian S."/>
            <person name="Barry K."/>
            <person name="Bauer D."/>
            <person name="Boehm C.R."/>
            <person name="Briginshaw L."/>
            <person name="Caballero-Perez J."/>
            <person name="Catarino B."/>
            <person name="Chen F."/>
            <person name="Chiyoda S."/>
            <person name="Chovatia M."/>
            <person name="Davies K.M."/>
            <person name="Delmans M."/>
            <person name="Demura T."/>
            <person name="Dierschke T."/>
            <person name="Dolan L."/>
            <person name="Dorantes-Acosta A.E."/>
            <person name="Eklund D.M."/>
            <person name="Florent S.N."/>
            <person name="Flores-Sandoval E."/>
            <person name="Fujiyama A."/>
            <person name="Fukuzawa H."/>
            <person name="Galik B."/>
            <person name="Grimanelli D."/>
            <person name="Grimwood J."/>
            <person name="Grossniklaus U."/>
            <person name="Hamada T."/>
            <person name="Haseloff J."/>
            <person name="Hetherington A.J."/>
            <person name="Higo A."/>
            <person name="Hirakawa Y."/>
            <person name="Hundley H.N."/>
            <person name="Ikeda Y."/>
            <person name="Inoue K."/>
            <person name="Inoue S.I."/>
            <person name="Ishida S."/>
            <person name="Jia Q."/>
            <person name="Kakita M."/>
            <person name="Kanazawa T."/>
            <person name="Kawai Y."/>
            <person name="Kawashima T."/>
            <person name="Kennedy M."/>
            <person name="Kinose K."/>
            <person name="Kinoshita T."/>
            <person name="Kohara Y."/>
            <person name="Koide E."/>
            <person name="Komatsu K."/>
            <person name="Kopischke S."/>
            <person name="Kubo M."/>
            <person name="Kyozuka J."/>
            <person name="Lagercrantz U."/>
            <person name="Lin S.S."/>
            <person name="Lindquist E."/>
            <person name="Lipzen A.M."/>
            <person name="Lu C.W."/>
            <person name="De Luna E."/>
            <person name="Martienssen R.A."/>
            <person name="Minamino N."/>
            <person name="Mizutani M."/>
            <person name="Mizutani M."/>
            <person name="Mochizuki N."/>
            <person name="Monte I."/>
            <person name="Mosher R."/>
            <person name="Nagasaki H."/>
            <person name="Nakagami H."/>
            <person name="Naramoto S."/>
            <person name="Nishitani K."/>
            <person name="Ohtani M."/>
            <person name="Okamoto T."/>
            <person name="Okumura M."/>
            <person name="Phillips J."/>
            <person name="Pollak B."/>
            <person name="Reinders A."/>
            <person name="Rovekamp M."/>
            <person name="Sano R."/>
            <person name="Sawa S."/>
            <person name="Schmid M.W."/>
            <person name="Shirakawa M."/>
            <person name="Solano R."/>
            <person name="Spunde A."/>
            <person name="Suetsugu N."/>
            <person name="Sugano S."/>
            <person name="Sugiyama A."/>
            <person name="Sun R."/>
            <person name="Suzuki Y."/>
            <person name="Takenaka M."/>
            <person name="Takezawa D."/>
            <person name="Tomogane H."/>
            <person name="Tsuzuki M."/>
            <person name="Ueda T."/>
            <person name="Umeda M."/>
            <person name="Ward J.M."/>
            <person name="Watanabe Y."/>
            <person name="Yazaki K."/>
            <person name="Yokoyama R."/>
            <person name="Yoshitake Y."/>
            <person name="Yotsui I."/>
            <person name="Zachgo S."/>
            <person name="Schmutz J."/>
        </authorList>
    </citation>
    <scope>NUCLEOTIDE SEQUENCE [LARGE SCALE GENOMIC DNA]</scope>
    <source>
        <strain evidence="6">Tak-1</strain>
    </source>
</reference>
<keyword evidence="2" id="KW-0963">Cytoplasm</keyword>
<evidence type="ECO:0000313" key="5">
    <source>
        <dbReference type="EMBL" id="PTQ33417.1"/>
    </source>
</evidence>
<sequence length="212" mass="25058">MADEQVDRNVVERSFFAPQRKNIKTTTQSRHMFSRNFVERRDLEQYFWTTSTVDALCRALTFEPELCCLSTPSIAQAFWIQEDRAVTLLDIDTRFDYLPGFRFWDLRHIPSLPMGEAETFRVLVFDPPFFYIPMADLYRAVLEVCKGDTSTGLMIGFLVRKEANLFAHFREFRLSKTKFVLEYANVKPNKWRNYALYSNVDLPGIKRIRKPR</sequence>
<dbReference type="GO" id="GO:0005737">
    <property type="term" value="C:cytoplasm"/>
    <property type="evidence" value="ECO:0007669"/>
    <property type="project" value="UniProtKB-SubCell"/>
</dbReference>
<keyword evidence="4" id="KW-0808">Transferase</keyword>
<dbReference type="Proteomes" id="UP000244005">
    <property type="component" value="Unassembled WGS sequence"/>
</dbReference>
<evidence type="ECO:0000256" key="3">
    <source>
        <dbReference type="ARBA" id="ARBA00022603"/>
    </source>
</evidence>
<evidence type="ECO:0000256" key="1">
    <source>
        <dbReference type="ARBA" id="ARBA00004496"/>
    </source>
</evidence>
<dbReference type="GO" id="GO:0016279">
    <property type="term" value="F:protein-lysine N-methyltransferase activity"/>
    <property type="evidence" value="ECO:0007669"/>
    <property type="project" value="InterPro"/>
</dbReference>
<evidence type="ECO:0000256" key="4">
    <source>
        <dbReference type="ARBA" id="ARBA00022679"/>
    </source>
</evidence>
<dbReference type="PANTHER" id="PTHR13200">
    <property type="entry name" value="EEF1A LYSINE METHYLTRANSFERASE 1"/>
    <property type="match status" value="1"/>
</dbReference>
<keyword evidence="6" id="KW-1185">Reference proteome</keyword>
<protein>
    <recommendedName>
        <fullName evidence="7">N6-adenine methyltransferase</fullName>
    </recommendedName>
</protein>
<dbReference type="InterPro" id="IPR019369">
    <property type="entry name" value="Efm5/EEF1AKMT1"/>
</dbReference>
<dbReference type="OrthoDB" id="206354at2759"/>
<gene>
    <name evidence="5" type="ORF">MARPO_0089s0045</name>
</gene>
<dbReference type="InterPro" id="IPR041370">
    <property type="entry name" value="Mlase_EEF1AKMT1/ZCCHC4"/>
</dbReference>
<dbReference type="EMBL" id="KZ772761">
    <property type="protein sequence ID" value="PTQ33417.1"/>
    <property type="molecule type" value="Genomic_DNA"/>
</dbReference>
<dbReference type="GO" id="GO:0032259">
    <property type="term" value="P:methylation"/>
    <property type="evidence" value="ECO:0007669"/>
    <property type="project" value="UniProtKB-KW"/>
</dbReference>
<evidence type="ECO:0000256" key="2">
    <source>
        <dbReference type="ARBA" id="ARBA00022490"/>
    </source>
</evidence>
<dbReference type="Pfam" id="PF10237">
    <property type="entry name" value="N6-adenineMlase"/>
    <property type="match status" value="1"/>
</dbReference>
<keyword evidence="3" id="KW-0489">Methyltransferase</keyword>
<name>A0A2R6WHS9_MARPO</name>
<dbReference type="OMA" id="LEQYFWT"/>
<organism evidence="5 6">
    <name type="scientific">Marchantia polymorpha</name>
    <name type="common">Common liverwort</name>
    <name type="synonym">Marchantia aquatica</name>
    <dbReference type="NCBI Taxonomy" id="3197"/>
    <lineage>
        <taxon>Eukaryota</taxon>
        <taxon>Viridiplantae</taxon>
        <taxon>Streptophyta</taxon>
        <taxon>Embryophyta</taxon>
        <taxon>Marchantiophyta</taxon>
        <taxon>Marchantiopsida</taxon>
        <taxon>Marchantiidae</taxon>
        <taxon>Marchantiales</taxon>
        <taxon>Marchantiaceae</taxon>
        <taxon>Marchantia</taxon>
    </lineage>
</organism>
<proteinExistence type="predicted"/>
<evidence type="ECO:0008006" key="7">
    <source>
        <dbReference type="Google" id="ProtNLM"/>
    </source>
</evidence>
<comment type="subcellular location">
    <subcellularLocation>
        <location evidence="1">Cytoplasm</location>
    </subcellularLocation>
</comment>